<keyword evidence="7" id="KW-1185">Reference proteome</keyword>
<keyword evidence="2" id="KW-0201">Cytochrome c-type biogenesis</keyword>
<keyword evidence="3" id="KW-0812">Transmembrane</keyword>
<dbReference type="SUPFAM" id="SSF52833">
    <property type="entry name" value="Thioredoxin-like"/>
    <property type="match status" value="1"/>
</dbReference>
<dbReference type="InterPro" id="IPR050553">
    <property type="entry name" value="Thioredoxin_ResA/DsbE_sf"/>
</dbReference>
<reference evidence="6 7" key="1">
    <citation type="journal article" date="2019" name="Int. J. Syst. Evol. Microbiol.">
        <title>Capsulimonas corticalis gen. nov., sp. nov., an aerobic capsulated bacterium, of a novel bacterial order, Capsulimonadales ord. nov., of the class Armatimonadia of the phylum Armatimonadetes.</title>
        <authorList>
            <person name="Li J."/>
            <person name="Kudo C."/>
            <person name="Tonouchi A."/>
        </authorList>
    </citation>
    <scope>NUCLEOTIDE SEQUENCE [LARGE SCALE GENOMIC DNA]</scope>
    <source>
        <strain evidence="6 7">AX-7</strain>
    </source>
</reference>
<dbReference type="EMBL" id="AP025739">
    <property type="protein sequence ID" value="BDI30404.1"/>
    <property type="molecule type" value="Genomic_DNA"/>
</dbReference>
<dbReference type="OrthoDB" id="9813820at2"/>
<dbReference type="Gene3D" id="3.40.30.10">
    <property type="entry name" value="Glutaredoxin"/>
    <property type="match status" value="1"/>
</dbReference>
<dbReference type="AlphaFoldDB" id="A0A402CVH6"/>
<dbReference type="PROSITE" id="PS51352">
    <property type="entry name" value="THIOREDOXIN_2"/>
    <property type="match status" value="1"/>
</dbReference>
<keyword evidence="5" id="KW-0676">Redox-active center</keyword>
<dbReference type="GO" id="GO:0017004">
    <property type="term" value="P:cytochrome complex assembly"/>
    <property type="evidence" value="ECO:0007669"/>
    <property type="project" value="UniProtKB-KW"/>
</dbReference>
<gene>
    <name evidence="6" type="primary">resA</name>
    <name evidence="6" type="ORF">CCAX7_24550</name>
</gene>
<evidence type="ECO:0000256" key="1">
    <source>
        <dbReference type="ARBA" id="ARBA00004196"/>
    </source>
</evidence>
<accession>A0A402CVH6</accession>
<dbReference type="FunCoup" id="A0A402CVH6">
    <property type="interactions" value="158"/>
</dbReference>
<dbReference type="InterPro" id="IPR000866">
    <property type="entry name" value="AhpC/TSA"/>
</dbReference>
<evidence type="ECO:0000313" key="7">
    <source>
        <dbReference type="Proteomes" id="UP000287394"/>
    </source>
</evidence>
<sequence length="176" mass="18631">MRHTTLAGLILAFGALAIGGPGRAQDAVLPAGTKAPAFTTRTISGAPLSMQSLRGKVVLMDFWATWCGPCRMATPTLQSLHKKFAAKGLKVIGVSIDDPNTLDQVKPFMKTAGVTYTISATPASNMKAAQKYNVSGIPAMFLIDKKGYVRWSQAGYGEGEEAGLSVMIKKLLAEKA</sequence>
<evidence type="ECO:0000256" key="5">
    <source>
        <dbReference type="ARBA" id="ARBA00023284"/>
    </source>
</evidence>
<dbReference type="Proteomes" id="UP000287394">
    <property type="component" value="Chromosome"/>
</dbReference>
<keyword evidence="4" id="KW-1015">Disulfide bond</keyword>
<dbReference type="Pfam" id="PF00578">
    <property type="entry name" value="AhpC-TSA"/>
    <property type="match status" value="1"/>
</dbReference>
<dbReference type="KEGG" id="ccot:CCAX7_24550"/>
<protein>
    <submittedName>
        <fullName evidence="6">Thioredoxin</fullName>
    </submittedName>
</protein>
<evidence type="ECO:0000256" key="3">
    <source>
        <dbReference type="ARBA" id="ARBA00022968"/>
    </source>
</evidence>
<evidence type="ECO:0000256" key="4">
    <source>
        <dbReference type="ARBA" id="ARBA00023157"/>
    </source>
</evidence>
<comment type="subcellular location">
    <subcellularLocation>
        <location evidence="1">Cell envelope</location>
    </subcellularLocation>
</comment>
<organism evidence="6 7">
    <name type="scientific">Capsulimonas corticalis</name>
    <dbReference type="NCBI Taxonomy" id="2219043"/>
    <lineage>
        <taxon>Bacteria</taxon>
        <taxon>Bacillati</taxon>
        <taxon>Armatimonadota</taxon>
        <taxon>Armatimonadia</taxon>
        <taxon>Capsulimonadales</taxon>
        <taxon>Capsulimonadaceae</taxon>
        <taxon>Capsulimonas</taxon>
    </lineage>
</organism>
<dbReference type="GO" id="GO:0016209">
    <property type="term" value="F:antioxidant activity"/>
    <property type="evidence" value="ECO:0007669"/>
    <property type="project" value="InterPro"/>
</dbReference>
<dbReference type="PANTHER" id="PTHR42852:SF6">
    <property type="entry name" value="THIOL:DISULFIDE INTERCHANGE PROTEIN DSBE"/>
    <property type="match status" value="1"/>
</dbReference>
<dbReference type="GO" id="GO:0016491">
    <property type="term" value="F:oxidoreductase activity"/>
    <property type="evidence" value="ECO:0007669"/>
    <property type="project" value="InterPro"/>
</dbReference>
<evidence type="ECO:0000256" key="2">
    <source>
        <dbReference type="ARBA" id="ARBA00022748"/>
    </source>
</evidence>
<dbReference type="PANTHER" id="PTHR42852">
    <property type="entry name" value="THIOL:DISULFIDE INTERCHANGE PROTEIN DSBE"/>
    <property type="match status" value="1"/>
</dbReference>
<dbReference type="RefSeq" id="WP_119321362.1">
    <property type="nucleotide sequence ID" value="NZ_AP025739.1"/>
</dbReference>
<dbReference type="InterPro" id="IPR013766">
    <property type="entry name" value="Thioredoxin_domain"/>
</dbReference>
<dbReference type="CDD" id="cd02966">
    <property type="entry name" value="TlpA_like_family"/>
    <property type="match status" value="1"/>
</dbReference>
<name>A0A402CVH6_9BACT</name>
<proteinExistence type="predicted"/>
<dbReference type="GO" id="GO:0030313">
    <property type="term" value="C:cell envelope"/>
    <property type="evidence" value="ECO:0007669"/>
    <property type="project" value="UniProtKB-SubCell"/>
</dbReference>
<keyword evidence="3" id="KW-0735">Signal-anchor</keyword>
<evidence type="ECO:0000313" key="6">
    <source>
        <dbReference type="EMBL" id="BDI30404.1"/>
    </source>
</evidence>
<dbReference type="InterPro" id="IPR036249">
    <property type="entry name" value="Thioredoxin-like_sf"/>
</dbReference>